<proteinExistence type="predicted"/>
<dbReference type="InterPro" id="IPR011664">
    <property type="entry name" value="Abi_system_AbiD/AbiF-like"/>
</dbReference>
<dbReference type="AlphaFoldDB" id="S4GZD0"/>
<organism evidence="1 2">
    <name type="scientific">Gardnerella vaginalis JCP8108</name>
    <dbReference type="NCBI Taxonomy" id="1261066"/>
    <lineage>
        <taxon>Bacteria</taxon>
        <taxon>Bacillati</taxon>
        <taxon>Actinomycetota</taxon>
        <taxon>Actinomycetes</taxon>
        <taxon>Bifidobacteriales</taxon>
        <taxon>Bifidobacteriaceae</taxon>
        <taxon>Gardnerella</taxon>
    </lineage>
</organism>
<evidence type="ECO:0000313" key="2">
    <source>
        <dbReference type="Proteomes" id="UP000014521"/>
    </source>
</evidence>
<evidence type="ECO:0000313" key="1">
    <source>
        <dbReference type="EMBL" id="EPI48540.1"/>
    </source>
</evidence>
<accession>S4GZD0</accession>
<dbReference type="Proteomes" id="UP000014521">
    <property type="component" value="Unassembled WGS sequence"/>
</dbReference>
<gene>
    <name evidence="1" type="ORF">HMPREF1581_00614</name>
</gene>
<name>S4GZD0_GARVA</name>
<protein>
    <submittedName>
        <fullName evidence="1">Abi-like protein</fullName>
    </submittedName>
</protein>
<dbReference type="EMBL" id="ATJJ01000031">
    <property type="protein sequence ID" value="EPI48540.1"/>
    <property type="molecule type" value="Genomic_DNA"/>
</dbReference>
<reference evidence="1 2" key="1">
    <citation type="submission" date="2013-06" db="EMBL/GenBank/DDBJ databases">
        <authorList>
            <person name="Weinstock G."/>
            <person name="Sodergren E."/>
            <person name="Lobos E.A."/>
            <person name="Fulton L."/>
            <person name="Fulton R."/>
            <person name="Courtney L."/>
            <person name="Fronick C."/>
            <person name="O'Laughlin M."/>
            <person name="Godfrey J."/>
            <person name="Wilson R.M."/>
            <person name="Miner T."/>
            <person name="Farmer C."/>
            <person name="Delehaunty K."/>
            <person name="Cordes M."/>
            <person name="Minx P."/>
            <person name="Tomlinson C."/>
            <person name="Chen J."/>
            <person name="Wollam A."/>
            <person name="Pepin K.H."/>
            <person name="Bhonagiri V."/>
            <person name="Zhang X."/>
            <person name="Warren W."/>
            <person name="Mitreva M."/>
            <person name="Mardis E.R."/>
            <person name="Wilson R.K."/>
        </authorList>
    </citation>
    <scope>NUCLEOTIDE SEQUENCE [LARGE SCALE GENOMIC DNA]</scope>
    <source>
        <strain evidence="1 2">JCP8108</strain>
    </source>
</reference>
<sequence length="322" mass="36855">MGVQGWSFSSGGVVTSKPIKPYKSYTDQVALLCSRGMEIKNVAQATHVLATRNYYRLSGYWYSARIIDFASGKPTDNFQPGTSLDLCTELYEFDARLRSAVFTTIAPIELALRALLGYHLGKIDPLVHMDVNKLNAVARTTDRKNPHKTQYEVWLSKYTEAVRNSQEDFVAHHRDRYDGQLPVWVAVEIMDWGMLSHLYRFSPHKVRNEIAYLCEMTAPQLESTLKSLNILRNLSAHHARLFNRGFDIKPKPINHELMKPVNTLTHRLFGQISIIQFLHIQLGLEGSNLLANTLETFPHNKIIPFERTGAPDHWRDLPLWAN</sequence>
<comment type="caution">
    <text evidence="1">The sequence shown here is derived from an EMBL/GenBank/DDBJ whole genome shotgun (WGS) entry which is preliminary data.</text>
</comment>
<dbReference type="Pfam" id="PF07751">
    <property type="entry name" value="Abi_2"/>
    <property type="match status" value="1"/>
</dbReference>
<dbReference type="PATRIC" id="fig|1261066.4.peg.564"/>
<dbReference type="HOGENOM" id="CLU_044962_2_2_11"/>